<dbReference type="InterPro" id="IPR009057">
    <property type="entry name" value="Homeodomain-like_sf"/>
</dbReference>
<dbReference type="SMART" id="SM00448">
    <property type="entry name" value="REC"/>
    <property type="match status" value="1"/>
</dbReference>
<gene>
    <name evidence="7" type="ORF">FE782_29435</name>
</gene>
<dbReference type="SUPFAM" id="SSF46689">
    <property type="entry name" value="Homeodomain-like"/>
    <property type="match status" value="2"/>
</dbReference>
<keyword evidence="3" id="KW-0804">Transcription</keyword>
<dbReference type="InterPro" id="IPR018062">
    <property type="entry name" value="HTH_AraC-typ_CS"/>
</dbReference>
<dbReference type="AlphaFoldDB" id="A0A5R9G0Y8"/>
<name>A0A5R9G0Y8_9BACL</name>
<dbReference type="PROSITE" id="PS50110">
    <property type="entry name" value="RESPONSE_REGULATORY"/>
    <property type="match status" value="1"/>
</dbReference>
<dbReference type="PANTHER" id="PTHR43280">
    <property type="entry name" value="ARAC-FAMILY TRANSCRIPTIONAL REGULATOR"/>
    <property type="match status" value="1"/>
</dbReference>
<dbReference type="Gene3D" id="1.10.10.60">
    <property type="entry name" value="Homeodomain-like"/>
    <property type="match status" value="2"/>
</dbReference>
<dbReference type="SUPFAM" id="SSF52172">
    <property type="entry name" value="CheY-like"/>
    <property type="match status" value="1"/>
</dbReference>
<dbReference type="InterPro" id="IPR020449">
    <property type="entry name" value="Tscrpt_reg_AraC-type_HTH"/>
</dbReference>
<evidence type="ECO:0000256" key="4">
    <source>
        <dbReference type="PROSITE-ProRule" id="PRU00169"/>
    </source>
</evidence>
<dbReference type="PROSITE" id="PS01124">
    <property type="entry name" value="HTH_ARAC_FAMILY_2"/>
    <property type="match status" value="1"/>
</dbReference>
<feature type="modified residue" description="4-aspartylphosphate" evidence="4">
    <location>
        <position position="56"/>
    </location>
</feature>
<dbReference type="Pfam" id="PF00072">
    <property type="entry name" value="Response_reg"/>
    <property type="match status" value="1"/>
</dbReference>
<evidence type="ECO:0000256" key="3">
    <source>
        <dbReference type="ARBA" id="ARBA00023163"/>
    </source>
</evidence>
<organism evidence="7 8">
    <name type="scientific">Paenibacillus antri</name>
    <dbReference type="NCBI Taxonomy" id="2582848"/>
    <lineage>
        <taxon>Bacteria</taxon>
        <taxon>Bacillati</taxon>
        <taxon>Bacillota</taxon>
        <taxon>Bacilli</taxon>
        <taxon>Bacillales</taxon>
        <taxon>Paenibacillaceae</taxon>
        <taxon>Paenibacillus</taxon>
    </lineage>
</organism>
<dbReference type="PROSITE" id="PS00041">
    <property type="entry name" value="HTH_ARAC_FAMILY_1"/>
    <property type="match status" value="1"/>
</dbReference>
<keyword evidence="4" id="KW-0597">Phosphoprotein</keyword>
<dbReference type="InterPro" id="IPR018060">
    <property type="entry name" value="HTH_AraC"/>
</dbReference>
<keyword evidence="2" id="KW-0238">DNA-binding</keyword>
<feature type="domain" description="HTH araC/xylS-type" evidence="5">
    <location>
        <begin position="420"/>
        <end position="518"/>
    </location>
</feature>
<dbReference type="PRINTS" id="PR00032">
    <property type="entry name" value="HTHARAC"/>
</dbReference>
<sequence length="530" mass="60410">MRLKVMLVDDELPILQNLRMVLPWDEMRLDIVATARNGAEALEALKTHRPDIALCDIRMPVMDGMAFLAEARALPEGADCDVLMLTGYQEFEYARAALKHGAKDYILKPIDYELLERTVRNVADDIRAERAEQLKREKQWGRVAHLAYEKALYDVLMGFPPEGALRVLADEDGWAEHASYVVMLVDVDHYSRLSVQWDEKERKLWNFAVGNVLQEALQPFAIKYVSLHAREGEWCVLVERGVEAYDAAEASRWMEAAQAAVMANVKLSVSVGVFPRPVAVAEVAETYKRLQRSFLQHAGTSRLLAVSETLAERPETEGAWWTTLDSLVSGVRQQDRARIDQALGRLQRAALPESVLHYVVIHLLREMREMDVMSQSEEEAVWKKLQHTVSLKDIMESIVQLVDHAMERALNKKSSELLMMSAKDYIDRRLASDLGVEEVADHLGISCSYFSLLFKNHFGETFVEYVTKQRMELAKSLLLMTDKSVTKIGALSGYAERRYFTKVFQRHTGMTPSEFRESKSSGNGWRNHLF</sequence>
<evidence type="ECO:0000259" key="5">
    <source>
        <dbReference type="PROSITE" id="PS01124"/>
    </source>
</evidence>
<feature type="domain" description="Response regulatory" evidence="6">
    <location>
        <begin position="4"/>
        <end position="123"/>
    </location>
</feature>
<reference evidence="7 8" key="1">
    <citation type="submission" date="2019-05" db="EMBL/GenBank/DDBJ databases">
        <authorList>
            <person name="Narsing Rao M.P."/>
            <person name="Li W.J."/>
        </authorList>
    </citation>
    <scope>NUCLEOTIDE SEQUENCE [LARGE SCALE GENOMIC DNA]</scope>
    <source>
        <strain evidence="7 8">SYSU_K30003</strain>
    </source>
</reference>
<dbReference type="GO" id="GO:0000160">
    <property type="term" value="P:phosphorelay signal transduction system"/>
    <property type="evidence" value="ECO:0007669"/>
    <property type="project" value="InterPro"/>
</dbReference>
<dbReference type="EMBL" id="VCIW01000031">
    <property type="protein sequence ID" value="TLS48659.1"/>
    <property type="molecule type" value="Genomic_DNA"/>
</dbReference>
<evidence type="ECO:0000256" key="2">
    <source>
        <dbReference type="ARBA" id="ARBA00023125"/>
    </source>
</evidence>
<dbReference type="CDD" id="cd17536">
    <property type="entry name" value="REC_YesN-like"/>
    <property type="match status" value="1"/>
</dbReference>
<comment type="caution">
    <text evidence="7">The sequence shown here is derived from an EMBL/GenBank/DDBJ whole genome shotgun (WGS) entry which is preliminary data.</text>
</comment>
<dbReference type="SMART" id="SM00342">
    <property type="entry name" value="HTH_ARAC"/>
    <property type="match status" value="1"/>
</dbReference>
<dbReference type="InterPro" id="IPR001789">
    <property type="entry name" value="Sig_transdc_resp-reg_receiver"/>
</dbReference>
<dbReference type="GO" id="GO:0043565">
    <property type="term" value="F:sequence-specific DNA binding"/>
    <property type="evidence" value="ECO:0007669"/>
    <property type="project" value="InterPro"/>
</dbReference>
<dbReference type="Pfam" id="PF12833">
    <property type="entry name" value="HTH_18"/>
    <property type="match status" value="1"/>
</dbReference>
<proteinExistence type="predicted"/>
<dbReference type="Gene3D" id="3.40.50.2300">
    <property type="match status" value="1"/>
</dbReference>
<accession>A0A5R9G0Y8</accession>
<protein>
    <submittedName>
        <fullName evidence="7">Response regulator</fullName>
    </submittedName>
</protein>
<evidence type="ECO:0000313" key="8">
    <source>
        <dbReference type="Proteomes" id="UP000309676"/>
    </source>
</evidence>
<keyword evidence="8" id="KW-1185">Reference proteome</keyword>
<dbReference type="GO" id="GO:0003700">
    <property type="term" value="F:DNA-binding transcription factor activity"/>
    <property type="evidence" value="ECO:0007669"/>
    <property type="project" value="InterPro"/>
</dbReference>
<dbReference type="OrthoDB" id="9788446at2"/>
<dbReference type="Proteomes" id="UP000309676">
    <property type="component" value="Unassembled WGS sequence"/>
</dbReference>
<dbReference type="RefSeq" id="WP_138197929.1">
    <property type="nucleotide sequence ID" value="NZ_VCIW01000031.1"/>
</dbReference>
<evidence type="ECO:0000259" key="6">
    <source>
        <dbReference type="PROSITE" id="PS50110"/>
    </source>
</evidence>
<evidence type="ECO:0000313" key="7">
    <source>
        <dbReference type="EMBL" id="TLS48659.1"/>
    </source>
</evidence>
<keyword evidence="1" id="KW-0805">Transcription regulation</keyword>
<dbReference type="PANTHER" id="PTHR43280:SF2">
    <property type="entry name" value="HTH-TYPE TRANSCRIPTIONAL REGULATOR EXSA"/>
    <property type="match status" value="1"/>
</dbReference>
<dbReference type="InterPro" id="IPR011006">
    <property type="entry name" value="CheY-like_superfamily"/>
</dbReference>
<evidence type="ECO:0000256" key="1">
    <source>
        <dbReference type="ARBA" id="ARBA00023015"/>
    </source>
</evidence>